<dbReference type="SUPFAM" id="SSF51735">
    <property type="entry name" value="NAD(P)-binding Rossmann-fold domains"/>
    <property type="match status" value="1"/>
</dbReference>
<evidence type="ECO:0000313" key="6">
    <source>
        <dbReference type="Proteomes" id="UP001432360"/>
    </source>
</evidence>
<keyword evidence="2" id="KW-0560">Oxidoreductase</keyword>
<name>A0ABZ2BEB6_9HYPH</name>
<proteinExistence type="inferred from homology"/>
<dbReference type="PRINTS" id="PR00080">
    <property type="entry name" value="SDRFAMILY"/>
</dbReference>
<dbReference type="CDD" id="cd05233">
    <property type="entry name" value="SDR_c"/>
    <property type="match status" value="1"/>
</dbReference>
<dbReference type="NCBIfam" id="NF005559">
    <property type="entry name" value="PRK07231.1"/>
    <property type="match status" value="1"/>
</dbReference>
<dbReference type="InterPro" id="IPR036291">
    <property type="entry name" value="NAD(P)-bd_dom_sf"/>
</dbReference>
<dbReference type="SMART" id="SM00822">
    <property type="entry name" value="PKS_KR"/>
    <property type="match status" value="1"/>
</dbReference>
<keyword evidence="6" id="KW-1185">Reference proteome</keyword>
<dbReference type="PANTHER" id="PTHR24321">
    <property type="entry name" value="DEHYDROGENASES, SHORT CHAIN"/>
    <property type="match status" value="1"/>
</dbReference>
<evidence type="ECO:0000256" key="1">
    <source>
        <dbReference type="ARBA" id="ARBA00006484"/>
    </source>
</evidence>
<accession>A0ABZ2BEB6</accession>
<dbReference type="PRINTS" id="PR00081">
    <property type="entry name" value="GDHRDH"/>
</dbReference>
<dbReference type="RefSeq" id="WP_331372962.1">
    <property type="nucleotide sequence ID" value="NZ_CP133148.1"/>
</dbReference>
<dbReference type="Gene3D" id="3.40.50.720">
    <property type="entry name" value="NAD(P)-binding Rossmann-like Domain"/>
    <property type="match status" value="1"/>
</dbReference>
<dbReference type="Pfam" id="PF13561">
    <property type="entry name" value="adh_short_C2"/>
    <property type="match status" value="1"/>
</dbReference>
<dbReference type="Proteomes" id="UP001432360">
    <property type="component" value="Chromosome"/>
</dbReference>
<dbReference type="PANTHER" id="PTHR24321:SF8">
    <property type="entry name" value="ESTRADIOL 17-BETA-DEHYDROGENASE 8-RELATED"/>
    <property type="match status" value="1"/>
</dbReference>
<evidence type="ECO:0000259" key="4">
    <source>
        <dbReference type="SMART" id="SM00822"/>
    </source>
</evidence>
<keyword evidence="3" id="KW-0520">NAD</keyword>
<gene>
    <name evidence="5" type="ORF">RB548_20190</name>
</gene>
<feature type="domain" description="Ketoreductase" evidence="4">
    <location>
        <begin position="7"/>
        <end position="191"/>
    </location>
</feature>
<reference evidence="5" key="1">
    <citation type="submission" date="2023-08" db="EMBL/GenBank/DDBJ databases">
        <title>Complete genome sequence of Sinorhizobium chiapanecum ITTG S70 isolated from Acaciella angustissima nodules in Chiapas-Mexico.</title>
        <authorList>
            <person name="Rincon-Rosales R."/>
            <person name="Rogel M.A."/>
            <person name="Rincon-Medina C.I."/>
            <person name="Guerrero G."/>
            <person name="Manzano-Gomez L.A."/>
            <person name="Lopez-Lopez A."/>
            <person name="Rincon Molina F.A."/>
            <person name="Martinez-Romero E."/>
        </authorList>
    </citation>
    <scope>NUCLEOTIDE SEQUENCE</scope>
    <source>
        <strain evidence="5">ITTG S70</strain>
    </source>
</reference>
<protein>
    <submittedName>
        <fullName evidence="5">SDR family oxidoreductase</fullName>
    </submittedName>
</protein>
<evidence type="ECO:0000313" key="5">
    <source>
        <dbReference type="EMBL" id="WVT03759.1"/>
    </source>
</evidence>
<dbReference type="EMBL" id="CP133148">
    <property type="protein sequence ID" value="WVT03759.1"/>
    <property type="molecule type" value="Genomic_DNA"/>
</dbReference>
<dbReference type="InterPro" id="IPR002347">
    <property type="entry name" value="SDR_fam"/>
</dbReference>
<evidence type="ECO:0000256" key="3">
    <source>
        <dbReference type="ARBA" id="ARBA00023027"/>
    </source>
</evidence>
<comment type="similarity">
    <text evidence="1">Belongs to the short-chain dehydrogenases/reductases (SDR) family.</text>
</comment>
<sequence>MPRLEGKIAIITGASSGIGRAAAALFSREGAKLVVTARRERELKELVQEIEDAGGEAAILAGDIRDEALNEALVDVAIRRFGGLDIAFNNAGALGAIGELPSLSIEDWRETLDTNLTSAFLAAKHQVPALVARGGGSLVFTSSFVGHTAGFPGTTAYAASKAGLVGLTQSLAVEFGRRGVRVNALLPGGTDTPSNHANLPGAAPETRGFIESLHALKRMGRPEEIAEAALYLASDAASFVTGAALLVDGGVSINRT</sequence>
<dbReference type="InterPro" id="IPR057326">
    <property type="entry name" value="KR_dom"/>
</dbReference>
<evidence type="ECO:0000256" key="2">
    <source>
        <dbReference type="ARBA" id="ARBA00023002"/>
    </source>
</evidence>
<dbReference type="NCBIfam" id="NF005681">
    <property type="entry name" value="PRK07478.1"/>
    <property type="match status" value="1"/>
</dbReference>
<organism evidence="5 6">
    <name type="scientific">Sinorhizobium chiapasense</name>
    <dbReference type="NCBI Taxonomy" id="501572"/>
    <lineage>
        <taxon>Bacteria</taxon>
        <taxon>Pseudomonadati</taxon>
        <taxon>Pseudomonadota</taxon>
        <taxon>Alphaproteobacteria</taxon>
        <taxon>Hyphomicrobiales</taxon>
        <taxon>Rhizobiaceae</taxon>
        <taxon>Sinorhizobium/Ensifer group</taxon>
        <taxon>Sinorhizobium</taxon>
    </lineage>
</organism>